<dbReference type="InterPro" id="IPR053178">
    <property type="entry name" value="Osmoadaptation_assoc"/>
</dbReference>
<evidence type="ECO:0000256" key="1">
    <source>
        <dbReference type="ARBA" id="ARBA00023015"/>
    </source>
</evidence>
<dbReference type="Proteomes" id="UP001141434">
    <property type="component" value="Unassembled WGS sequence"/>
</dbReference>
<dbReference type="PANTHER" id="PTHR38111:SF11">
    <property type="entry name" value="TRANSCRIPTION FACTOR DOMAIN-CONTAINING PROTEIN-RELATED"/>
    <property type="match status" value="1"/>
</dbReference>
<comment type="caution">
    <text evidence="7">The sequence shown here is derived from an EMBL/GenBank/DDBJ whole genome shotgun (WGS) entry which is preliminary data.</text>
</comment>
<keyword evidence="3" id="KW-0804">Transcription</keyword>
<keyword evidence="2" id="KW-0238">DNA-binding</keyword>
<dbReference type="PROSITE" id="PS00463">
    <property type="entry name" value="ZN2_CY6_FUNGAL_1"/>
    <property type="match status" value="1"/>
</dbReference>
<dbReference type="PROSITE" id="PS50048">
    <property type="entry name" value="ZN2_CY6_FUNGAL_2"/>
    <property type="match status" value="1"/>
</dbReference>
<evidence type="ECO:0000256" key="3">
    <source>
        <dbReference type="ARBA" id="ARBA00023163"/>
    </source>
</evidence>
<dbReference type="PANTHER" id="PTHR38111">
    <property type="entry name" value="ZN(2)-C6 FUNGAL-TYPE DOMAIN-CONTAINING PROTEIN-RELATED"/>
    <property type="match status" value="1"/>
</dbReference>
<dbReference type="GO" id="GO:0003677">
    <property type="term" value="F:DNA binding"/>
    <property type="evidence" value="ECO:0007669"/>
    <property type="project" value="UniProtKB-KW"/>
</dbReference>
<dbReference type="EMBL" id="JAPMSZ010000001">
    <property type="protein sequence ID" value="KAJ5114513.1"/>
    <property type="molecule type" value="Genomic_DNA"/>
</dbReference>
<dbReference type="RefSeq" id="XP_056515706.1">
    <property type="nucleotide sequence ID" value="XM_056650856.1"/>
</dbReference>
<protein>
    <recommendedName>
        <fullName evidence="6">Zn(2)-C6 fungal-type domain-containing protein</fullName>
    </recommendedName>
</protein>
<dbReference type="CDD" id="cd00067">
    <property type="entry name" value="GAL4"/>
    <property type="match status" value="1"/>
</dbReference>
<keyword evidence="1" id="KW-0805">Transcription regulation</keyword>
<evidence type="ECO:0000256" key="4">
    <source>
        <dbReference type="ARBA" id="ARBA00023242"/>
    </source>
</evidence>
<evidence type="ECO:0000313" key="8">
    <source>
        <dbReference type="Proteomes" id="UP001141434"/>
    </source>
</evidence>
<dbReference type="SMART" id="SM00066">
    <property type="entry name" value="GAL4"/>
    <property type="match status" value="1"/>
</dbReference>
<dbReference type="SUPFAM" id="SSF57701">
    <property type="entry name" value="Zn2/Cys6 DNA-binding domain"/>
    <property type="match status" value="1"/>
</dbReference>
<accession>A0A9W9G9T6</accession>
<feature type="compositionally biased region" description="Basic and acidic residues" evidence="5">
    <location>
        <begin position="479"/>
        <end position="498"/>
    </location>
</feature>
<keyword evidence="8" id="KW-1185">Reference proteome</keyword>
<feature type="domain" description="Zn(2)-C6 fungal-type" evidence="6">
    <location>
        <begin position="10"/>
        <end position="38"/>
    </location>
</feature>
<dbReference type="GO" id="GO:0008270">
    <property type="term" value="F:zinc ion binding"/>
    <property type="evidence" value="ECO:0007669"/>
    <property type="project" value="InterPro"/>
</dbReference>
<evidence type="ECO:0000313" key="7">
    <source>
        <dbReference type="EMBL" id="KAJ5114513.1"/>
    </source>
</evidence>
<name>A0A9W9G9T6_9EURO</name>
<dbReference type="InterPro" id="IPR036864">
    <property type="entry name" value="Zn2-C6_fun-type_DNA-bd_sf"/>
</dbReference>
<dbReference type="GO" id="GO:0000981">
    <property type="term" value="F:DNA-binding transcription factor activity, RNA polymerase II-specific"/>
    <property type="evidence" value="ECO:0007669"/>
    <property type="project" value="InterPro"/>
</dbReference>
<dbReference type="Gene3D" id="4.10.240.10">
    <property type="entry name" value="Zn(2)-C6 fungal-type DNA-binding domain"/>
    <property type="match status" value="1"/>
</dbReference>
<reference evidence="7" key="1">
    <citation type="submission" date="2022-11" db="EMBL/GenBank/DDBJ databases">
        <authorList>
            <person name="Petersen C."/>
        </authorList>
    </citation>
    <scope>NUCLEOTIDE SEQUENCE</scope>
    <source>
        <strain evidence="7">IBT 34128</strain>
    </source>
</reference>
<dbReference type="OrthoDB" id="4491390at2759"/>
<dbReference type="Pfam" id="PF00172">
    <property type="entry name" value="Zn_clus"/>
    <property type="match status" value="1"/>
</dbReference>
<dbReference type="AlphaFoldDB" id="A0A9W9G9T6"/>
<evidence type="ECO:0000259" key="6">
    <source>
        <dbReference type="PROSITE" id="PS50048"/>
    </source>
</evidence>
<gene>
    <name evidence="7" type="ORF">NUU61_000272</name>
</gene>
<evidence type="ECO:0000256" key="2">
    <source>
        <dbReference type="ARBA" id="ARBA00023125"/>
    </source>
</evidence>
<dbReference type="GeneID" id="81390024"/>
<keyword evidence="4" id="KW-0539">Nucleus</keyword>
<reference evidence="7" key="2">
    <citation type="journal article" date="2023" name="IMA Fungus">
        <title>Comparative genomic study of the Penicillium genus elucidates a diverse pangenome and 15 lateral gene transfer events.</title>
        <authorList>
            <person name="Petersen C."/>
            <person name="Sorensen T."/>
            <person name="Nielsen M.R."/>
            <person name="Sondergaard T.E."/>
            <person name="Sorensen J.L."/>
            <person name="Fitzpatrick D.A."/>
            <person name="Frisvad J.C."/>
            <person name="Nielsen K.L."/>
        </authorList>
    </citation>
    <scope>NUCLEOTIDE SEQUENCE</scope>
    <source>
        <strain evidence="7">IBT 34128</strain>
    </source>
</reference>
<dbReference type="InterPro" id="IPR001138">
    <property type="entry name" value="Zn2Cys6_DnaBD"/>
</dbReference>
<sequence length="498" mass="56437">MPGIPWKSLACANCKKRKVKCDLQQPECARCVKRGTPCPGLDKSRVFFNHTSELSSNANQAVAARSQHARPPTISPSIGTSPEIRNQLYSSFLGAYFPVDIRSPANHDSWHFLMEQFPTLVRKSEMFDRSICALSSVLLGKTNNDARLIQYGIQIYNSALGMLSRTIHRGSPPFDDLIYTTVVFQIYEALFCPSGFAAWMAHKNGTNALLKKYYSQANHGNPLIKAIYRQQQLGAIWYAVGKDPAMIDWEFVTRSFEQDSLDELLKGFIECTFLIHSVNKIEESPHDNRAGSLQRSCLKLEKKLMTWYDDREATIGGRPSPGGRSKFNTLPRSLQAGCHMFPVPYWFASLDTARLHLLYWTALVLVYPLIYRTQVIMGSEDTEAFPSVDLATAEYYANEICRSVPYCLQQDKRIWSGQLLLFPLTWASKFFCYYGYREKYLWCQHVFDALAGLGFGVAQFLKIPPSPPTHSAEGNNSRGDQRNGRVLEEGEQRIVDVQ</sequence>
<organism evidence="7 8">
    <name type="scientific">Penicillium alfredii</name>
    <dbReference type="NCBI Taxonomy" id="1506179"/>
    <lineage>
        <taxon>Eukaryota</taxon>
        <taxon>Fungi</taxon>
        <taxon>Dikarya</taxon>
        <taxon>Ascomycota</taxon>
        <taxon>Pezizomycotina</taxon>
        <taxon>Eurotiomycetes</taxon>
        <taxon>Eurotiomycetidae</taxon>
        <taxon>Eurotiales</taxon>
        <taxon>Aspergillaceae</taxon>
        <taxon>Penicillium</taxon>
    </lineage>
</organism>
<evidence type="ECO:0000256" key="5">
    <source>
        <dbReference type="SAM" id="MobiDB-lite"/>
    </source>
</evidence>
<feature type="region of interest" description="Disordered" evidence="5">
    <location>
        <begin position="467"/>
        <end position="498"/>
    </location>
</feature>
<proteinExistence type="predicted"/>